<dbReference type="Proteomes" id="UP000465810">
    <property type="component" value="Unassembled WGS sequence"/>
</dbReference>
<dbReference type="AlphaFoldDB" id="A0A7X4GDJ7"/>
<keyword evidence="1" id="KW-0812">Transmembrane</keyword>
<dbReference type="RefSeq" id="WP_160984138.1">
    <property type="nucleotide sequence ID" value="NZ_WVTD01000001.1"/>
</dbReference>
<sequence>MTGSLAAWRDLWRSAPCDVQQDTVRLVLMTPAIAYAFALLWTMLPS</sequence>
<organism evidence="2 3">
    <name type="scientific">Novosphingobium silvae</name>
    <dbReference type="NCBI Taxonomy" id="2692619"/>
    <lineage>
        <taxon>Bacteria</taxon>
        <taxon>Pseudomonadati</taxon>
        <taxon>Pseudomonadota</taxon>
        <taxon>Alphaproteobacteria</taxon>
        <taxon>Sphingomonadales</taxon>
        <taxon>Sphingomonadaceae</taxon>
        <taxon>Novosphingobium</taxon>
    </lineage>
</organism>
<dbReference type="EMBL" id="WVTD01000001">
    <property type="protein sequence ID" value="MYL96410.1"/>
    <property type="molecule type" value="Genomic_DNA"/>
</dbReference>
<gene>
    <name evidence="2" type="ORF">GR702_01300</name>
</gene>
<proteinExistence type="predicted"/>
<name>A0A7X4GDJ7_9SPHN</name>
<keyword evidence="1" id="KW-0472">Membrane</keyword>
<evidence type="ECO:0000256" key="1">
    <source>
        <dbReference type="SAM" id="Phobius"/>
    </source>
</evidence>
<reference evidence="2 3" key="1">
    <citation type="submission" date="2019-12" db="EMBL/GenBank/DDBJ databases">
        <authorList>
            <person name="Feng G."/>
            <person name="Zhu H."/>
        </authorList>
    </citation>
    <scope>NUCLEOTIDE SEQUENCE [LARGE SCALE GENOMIC DNA]</scope>
    <source>
        <strain evidence="2 3">FGD1</strain>
    </source>
</reference>
<keyword evidence="1" id="KW-1133">Transmembrane helix</keyword>
<comment type="caution">
    <text evidence="2">The sequence shown here is derived from an EMBL/GenBank/DDBJ whole genome shotgun (WGS) entry which is preliminary data.</text>
</comment>
<evidence type="ECO:0000313" key="2">
    <source>
        <dbReference type="EMBL" id="MYL96410.1"/>
    </source>
</evidence>
<feature type="transmembrane region" description="Helical" evidence="1">
    <location>
        <begin position="26"/>
        <end position="44"/>
    </location>
</feature>
<keyword evidence="3" id="KW-1185">Reference proteome</keyword>
<protein>
    <submittedName>
        <fullName evidence="2">Uncharacterized protein</fullName>
    </submittedName>
</protein>
<accession>A0A7X4GDJ7</accession>
<evidence type="ECO:0000313" key="3">
    <source>
        <dbReference type="Proteomes" id="UP000465810"/>
    </source>
</evidence>